<comment type="caution">
    <text evidence="3">The sequence shown here is derived from an EMBL/GenBank/DDBJ whole genome shotgun (WGS) entry which is preliminary data.</text>
</comment>
<evidence type="ECO:0000259" key="2">
    <source>
        <dbReference type="PROSITE" id="PS51934"/>
    </source>
</evidence>
<dbReference type="PROSITE" id="PS51934">
    <property type="entry name" value="LRAT"/>
    <property type="match status" value="1"/>
</dbReference>
<reference evidence="3" key="1">
    <citation type="submission" date="2020-01" db="EMBL/GenBank/DDBJ databases">
        <authorList>
            <person name="Mishra B."/>
        </authorList>
    </citation>
    <scope>NUCLEOTIDE SEQUENCE [LARGE SCALE GENOMIC DNA]</scope>
</reference>
<keyword evidence="1" id="KW-0472">Membrane</keyword>
<dbReference type="Proteomes" id="UP000467841">
    <property type="component" value="Unassembled WGS sequence"/>
</dbReference>
<dbReference type="Gene3D" id="3.90.1720.10">
    <property type="entry name" value="endopeptidase domain like (from Nostoc punctiforme)"/>
    <property type="match status" value="1"/>
</dbReference>
<keyword evidence="1" id="KW-1133">Transmembrane helix</keyword>
<dbReference type="OrthoDB" id="1741699at2759"/>
<dbReference type="EMBL" id="CACVBM020001151">
    <property type="protein sequence ID" value="CAA7034933.1"/>
    <property type="molecule type" value="Genomic_DNA"/>
</dbReference>
<organism evidence="3 4">
    <name type="scientific">Microthlaspi erraticum</name>
    <dbReference type="NCBI Taxonomy" id="1685480"/>
    <lineage>
        <taxon>Eukaryota</taxon>
        <taxon>Viridiplantae</taxon>
        <taxon>Streptophyta</taxon>
        <taxon>Embryophyta</taxon>
        <taxon>Tracheophyta</taxon>
        <taxon>Spermatophyta</taxon>
        <taxon>Magnoliopsida</taxon>
        <taxon>eudicotyledons</taxon>
        <taxon>Gunneridae</taxon>
        <taxon>Pentapetalae</taxon>
        <taxon>rosids</taxon>
        <taxon>malvids</taxon>
        <taxon>Brassicales</taxon>
        <taxon>Brassicaceae</taxon>
        <taxon>Coluteocarpeae</taxon>
        <taxon>Microthlaspi</taxon>
    </lineage>
</organism>
<name>A0A6D2JCQ7_9BRAS</name>
<dbReference type="InterPro" id="IPR007053">
    <property type="entry name" value="LRAT_dom"/>
</dbReference>
<evidence type="ECO:0000313" key="4">
    <source>
        <dbReference type="Proteomes" id="UP000467841"/>
    </source>
</evidence>
<gene>
    <name evidence="3" type="ORF">MERR_LOCUS22168</name>
</gene>
<feature type="transmembrane region" description="Helical" evidence="1">
    <location>
        <begin position="180"/>
        <end position="201"/>
    </location>
</feature>
<evidence type="ECO:0000256" key="1">
    <source>
        <dbReference type="SAM" id="Phobius"/>
    </source>
</evidence>
<dbReference type="Pfam" id="PF04970">
    <property type="entry name" value="LRAT"/>
    <property type="match status" value="1"/>
</dbReference>
<keyword evidence="1" id="KW-0812">Transmembrane</keyword>
<keyword evidence="4" id="KW-1185">Reference proteome</keyword>
<evidence type="ECO:0000313" key="3">
    <source>
        <dbReference type="EMBL" id="CAA7034933.1"/>
    </source>
</evidence>
<dbReference type="PANTHER" id="PTHR46137:SF3">
    <property type="entry name" value="OS05G0310600 PROTEIN"/>
    <property type="match status" value="1"/>
</dbReference>
<sequence>MGVISNKVPRGDLKPGDHIYSWRAAHLYSHHGIFVSDEEVIHFTRPATKTEIVVGKIVSSSKDILSSSSSRPCCSRDHSRINTVVSSCLNCFLNGGNLYRYEYNVKPAAFLAKTIGGTCTLATSDPPEVVISRARYLLRDGYGVYKLLKHNCETFALYCKTELVASKRTGQANSVGGTTWAGFGLACIGLPLVGYCAYSYGRLMSDICMRKDVDKVPVERLVAEHKDVDKVLVEELVGEHSG</sequence>
<protein>
    <recommendedName>
        <fullName evidence="2">LRAT domain-containing protein</fullName>
    </recommendedName>
</protein>
<feature type="domain" description="LRAT" evidence="2">
    <location>
        <begin position="20"/>
        <end position="168"/>
    </location>
</feature>
<dbReference type="PANTHER" id="PTHR46137">
    <property type="entry name" value="OS05G0310600 PROTEIN"/>
    <property type="match status" value="1"/>
</dbReference>
<accession>A0A6D2JCQ7</accession>
<dbReference type="AlphaFoldDB" id="A0A6D2JCQ7"/>
<proteinExistence type="predicted"/>